<accession>A0A7S4E2I2</accession>
<organism evidence="7">
    <name type="scientific">Pelagomonas calceolata</name>
    <dbReference type="NCBI Taxonomy" id="35677"/>
    <lineage>
        <taxon>Eukaryota</taxon>
        <taxon>Sar</taxon>
        <taxon>Stramenopiles</taxon>
        <taxon>Ochrophyta</taxon>
        <taxon>Pelagophyceae</taxon>
        <taxon>Pelagomonadales</taxon>
        <taxon>Pelagomonadaceae</taxon>
        <taxon>Pelagomonas</taxon>
    </lineage>
</organism>
<dbReference type="InterPro" id="IPR008217">
    <property type="entry name" value="Ccc1_fam"/>
</dbReference>
<sequence length="278" mass="29768">MAPNERTHVDKSQAQAAYSALDVEASARAHASRVDGGHDEAHSKVGGQLKTIVFGGLDGILTSFAIVSSCAGSGLTSRVVLLLGACNILADAMAMGVGEYLSTKSSDEYARRERAREDWELRNHPEGEVEEMVEIYVQRGMSREDAQVVISTMAKYHDFFVDVMMVEELGLFVPEEDAWVESAKDGLLMFASFVVFGTAPLVGYLLTPLFVHDPSEHDLFLAACAVTGVTLFSLGAAKARFVQQKALKLGAETLALGALCASVAYFCGAALSSQLPSH</sequence>
<feature type="transmembrane region" description="Helical" evidence="6">
    <location>
        <begin position="187"/>
        <end position="207"/>
    </location>
</feature>
<evidence type="ECO:0000256" key="3">
    <source>
        <dbReference type="ARBA" id="ARBA00022692"/>
    </source>
</evidence>
<keyword evidence="4 6" id="KW-1133">Transmembrane helix</keyword>
<keyword evidence="5 6" id="KW-0472">Membrane</keyword>
<feature type="transmembrane region" description="Helical" evidence="6">
    <location>
        <begin position="249"/>
        <end position="271"/>
    </location>
</feature>
<evidence type="ECO:0000256" key="1">
    <source>
        <dbReference type="ARBA" id="ARBA00004127"/>
    </source>
</evidence>
<dbReference type="OrthoDB" id="73465at2759"/>
<keyword evidence="3 6" id="KW-0812">Transmembrane</keyword>
<dbReference type="PANTHER" id="PTHR31851">
    <property type="entry name" value="FE(2+)/MN(2+) TRANSPORTER PCL1"/>
    <property type="match status" value="1"/>
</dbReference>
<dbReference type="Proteomes" id="UP000789595">
    <property type="component" value="Unassembled WGS sequence"/>
</dbReference>
<dbReference type="GO" id="GO:0030026">
    <property type="term" value="P:intracellular manganese ion homeostasis"/>
    <property type="evidence" value="ECO:0007669"/>
    <property type="project" value="InterPro"/>
</dbReference>
<dbReference type="EMBL" id="HBIW01000903">
    <property type="protein sequence ID" value="CAE0685336.1"/>
    <property type="molecule type" value="Transcribed_RNA"/>
</dbReference>
<reference evidence="7" key="1">
    <citation type="submission" date="2021-01" db="EMBL/GenBank/DDBJ databases">
        <authorList>
            <person name="Corre E."/>
            <person name="Pelletier E."/>
            <person name="Niang G."/>
            <person name="Scheremetjew M."/>
            <person name="Finn R."/>
            <person name="Kale V."/>
            <person name="Holt S."/>
            <person name="Cochrane G."/>
            <person name="Meng A."/>
            <person name="Brown T."/>
            <person name="Cohen L."/>
        </authorList>
    </citation>
    <scope>NUCLEOTIDE SEQUENCE</scope>
    <source>
        <strain evidence="7">CCMP1756</strain>
    </source>
</reference>
<evidence type="ECO:0000313" key="7">
    <source>
        <dbReference type="EMBL" id="CAE0685336.1"/>
    </source>
</evidence>
<evidence type="ECO:0008006" key="10">
    <source>
        <dbReference type="Google" id="ProtNLM"/>
    </source>
</evidence>
<comment type="similarity">
    <text evidence="2">Belongs to the CCC1 family.</text>
</comment>
<proteinExistence type="inferred from homology"/>
<protein>
    <recommendedName>
        <fullName evidence="10">Vacuolar iron transporter 1</fullName>
    </recommendedName>
</protein>
<keyword evidence="9" id="KW-1185">Reference proteome</keyword>
<feature type="transmembrane region" description="Helical" evidence="6">
    <location>
        <begin position="219"/>
        <end position="237"/>
    </location>
</feature>
<evidence type="ECO:0000256" key="5">
    <source>
        <dbReference type="ARBA" id="ARBA00023136"/>
    </source>
</evidence>
<gene>
    <name evidence="7" type="ORF">PCAL00307_LOCUS770</name>
    <name evidence="8" type="ORF">PECAL_5P23920</name>
</gene>
<dbReference type="AlphaFoldDB" id="A0A7S4E2I2"/>
<dbReference type="EMBL" id="CAKKNE010000005">
    <property type="protein sequence ID" value="CAH0377872.1"/>
    <property type="molecule type" value="Genomic_DNA"/>
</dbReference>
<name>A0A7S4E2I2_9STRA</name>
<comment type="subcellular location">
    <subcellularLocation>
        <location evidence="1">Endomembrane system</location>
        <topology evidence="1">Multi-pass membrane protein</topology>
    </subcellularLocation>
</comment>
<evidence type="ECO:0000313" key="8">
    <source>
        <dbReference type="EMBL" id="CAH0377872.1"/>
    </source>
</evidence>
<dbReference type="GO" id="GO:0012505">
    <property type="term" value="C:endomembrane system"/>
    <property type="evidence" value="ECO:0007669"/>
    <property type="project" value="UniProtKB-SubCell"/>
</dbReference>
<reference evidence="8" key="2">
    <citation type="submission" date="2021-11" db="EMBL/GenBank/DDBJ databases">
        <authorList>
            <consortium name="Genoscope - CEA"/>
            <person name="William W."/>
        </authorList>
    </citation>
    <scope>NUCLEOTIDE SEQUENCE</scope>
</reference>
<dbReference type="Pfam" id="PF01988">
    <property type="entry name" value="VIT1"/>
    <property type="match status" value="1"/>
</dbReference>
<evidence type="ECO:0000256" key="6">
    <source>
        <dbReference type="SAM" id="Phobius"/>
    </source>
</evidence>
<evidence type="ECO:0000256" key="2">
    <source>
        <dbReference type="ARBA" id="ARBA00007049"/>
    </source>
</evidence>
<dbReference type="GO" id="GO:0005384">
    <property type="term" value="F:manganese ion transmembrane transporter activity"/>
    <property type="evidence" value="ECO:0007669"/>
    <property type="project" value="InterPro"/>
</dbReference>
<evidence type="ECO:0000313" key="9">
    <source>
        <dbReference type="Proteomes" id="UP000789595"/>
    </source>
</evidence>
<evidence type="ECO:0000256" key="4">
    <source>
        <dbReference type="ARBA" id="ARBA00022989"/>
    </source>
</evidence>